<evidence type="ECO:0000256" key="6">
    <source>
        <dbReference type="SAM" id="SignalP"/>
    </source>
</evidence>
<dbReference type="Gene3D" id="3.30.1120.10">
    <property type="match status" value="1"/>
</dbReference>
<dbReference type="InterPro" id="IPR050738">
    <property type="entry name" value="Sulfatase"/>
</dbReference>
<keyword evidence="4" id="KW-0106">Calcium</keyword>
<name>A0A3D8MFK5_9ALTE</name>
<keyword evidence="3" id="KW-0378">Hydrolase</keyword>
<dbReference type="Proteomes" id="UP000256561">
    <property type="component" value="Unassembled WGS sequence"/>
</dbReference>
<evidence type="ECO:0000313" key="8">
    <source>
        <dbReference type="EMBL" id="RDV29361.1"/>
    </source>
</evidence>
<dbReference type="GO" id="GO:0004065">
    <property type="term" value="F:arylsulfatase activity"/>
    <property type="evidence" value="ECO:0007669"/>
    <property type="project" value="TreeGrafter"/>
</dbReference>
<evidence type="ECO:0000259" key="7">
    <source>
        <dbReference type="Pfam" id="PF00884"/>
    </source>
</evidence>
<keyword evidence="6" id="KW-0732">Signal</keyword>
<dbReference type="CDD" id="cd16145">
    <property type="entry name" value="ARS_like"/>
    <property type="match status" value="1"/>
</dbReference>
<evidence type="ECO:0000313" key="9">
    <source>
        <dbReference type="Proteomes" id="UP000256561"/>
    </source>
</evidence>
<dbReference type="EMBL" id="QRHA01000001">
    <property type="protein sequence ID" value="RDV29361.1"/>
    <property type="molecule type" value="Genomic_DNA"/>
</dbReference>
<proteinExistence type="inferred from homology"/>
<comment type="caution">
    <text evidence="8">The sequence shown here is derived from an EMBL/GenBank/DDBJ whole genome shotgun (WGS) entry which is preliminary data.</text>
</comment>
<evidence type="ECO:0000256" key="3">
    <source>
        <dbReference type="ARBA" id="ARBA00022801"/>
    </source>
</evidence>
<keyword evidence="2" id="KW-0479">Metal-binding</keyword>
<keyword evidence="9" id="KW-1185">Reference proteome</keyword>
<dbReference type="AlphaFoldDB" id="A0A3D8MFK5"/>
<reference evidence="9" key="1">
    <citation type="submission" date="2018-08" db="EMBL/GenBank/DDBJ databases">
        <authorList>
            <person name="Zhang J."/>
            <person name="Du Z.-J."/>
        </authorList>
    </citation>
    <scope>NUCLEOTIDE SEQUENCE [LARGE SCALE GENOMIC DNA]</scope>
    <source>
        <strain evidence="9">KCTC 52655</strain>
    </source>
</reference>
<dbReference type="PROSITE" id="PS51257">
    <property type="entry name" value="PROKAR_LIPOPROTEIN"/>
    <property type="match status" value="1"/>
</dbReference>
<dbReference type="PROSITE" id="PS00523">
    <property type="entry name" value="SULFATASE_1"/>
    <property type="match status" value="1"/>
</dbReference>
<sequence>MGQNRIRMVGLWLLATSVLSACSAEPESAVNQQISTQTVSSLNEKPNLVFILADDIGFNDLSVNGQLHFRTPNLDQLAAQGTRFTNFYAGSAVCAPSRSVLMTGQHSGRTPVRANFMTLTDEQGNETYKGRSFEPEEILVSEVLKDAGYQTGLVGKWGLGEANDSGHPNKQGFDYFFGFLNHVHAHNHFTDFLWRNDEQVPLNNKPKKVDCAYCYKFDFEGTVTPEEERFEYVDERLREEALSFIERSATSDQPFFLFYSLISPHANNEADQVEWAHGLEVPDYGEFADKPWPETAKGYAAMMRHIDNSVGAVVEKLEALGIADNTIIIFTGDNGPHAEGGNDPDFHDSNGELRGIKRDLYEGGIRMPTIAWGPGLVPSGRTSDHMAYFGDVMATYAELANGQLPGNLDSISFASELLGQEQTEQHDYLYWEFHLHGSSQAVRQGKWKAIRLPLKTGPIELYDLSVDPGETHDVAAEHPQLVQQFAAIMDANHFPHPNWPVSTSDMSPDRKRRQLASEE</sequence>
<dbReference type="OrthoDB" id="9803751at2"/>
<evidence type="ECO:0000256" key="2">
    <source>
        <dbReference type="ARBA" id="ARBA00022723"/>
    </source>
</evidence>
<evidence type="ECO:0000256" key="5">
    <source>
        <dbReference type="SAM" id="MobiDB-lite"/>
    </source>
</evidence>
<dbReference type="PANTHER" id="PTHR42693">
    <property type="entry name" value="ARYLSULFATASE FAMILY MEMBER"/>
    <property type="match status" value="1"/>
</dbReference>
<evidence type="ECO:0000256" key="1">
    <source>
        <dbReference type="ARBA" id="ARBA00008779"/>
    </source>
</evidence>
<feature type="signal peptide" evidence="6">
    <location>
        <begin position="1"/>
        <end position="23"/>
    </location>
</feature>
<organism evidence="8 9">
    <name type="scientific">Alteromonas aestuariivivens</name>
    <dbReference type="NCBI Taxonomy" id="1938339"/>
    <lineage>
        <taxon>Bacteria</taxon>
        <taxon>Pseudomonadati</taxon>
        <taxon>Pseudomonadota</taxon>
        <taxon>Gammaproteobacteria</taxon>
        <taxon>Alteromonadales</taxon>
        <taxon>Alteromonadaceae</taxon>
        <taxon>Alteromonas/Salinimonas group</taxon>
        <taxon>Alteromonas</taxon>
    </lineage>
</organism>
<dbReference type="GO" id="GO:0046872">
    <property type="term" value="F:metal ion binding"/>
    <property type="evidence" value="ECO:0007669"/>
    <property type="project" value="UniProtKB-KW"/>
</dbReference>
<dbReference type="Pfam" id="PF00884">
    <property type="entry name" value="Sulfatase"/>
    <property type="match status" value="1"/>
</dbReference>
<comment type="similarity">
    <text evidence="1">Belongs to the sulfatase family.</text>
</comment>
<dbReference type="Gene3D" id="3.40.720.10">
    <property type="entry name" value="Alkaline Phosphatase, subunit A"/>
    <property type="match status" value="1"/>
</dbReference>
<feature type="region of interest" description="Disordered" evidence="5">
    <location>
        <begin position="496"/>
        <end position="519"/>
    </location>
</feature>
<dbReference type="InterPro" id="IPR000917">
    <property type="entry name" value="Sulfatase_N"/>
</dbReference>
<dbReference type="SUPFAM" id="SSF53649">
    <property type="entry name" value="Alkaline phosphatase-like"/>
    <property type="match status" value="1"/>
</dbReference>
<dbReference type="PANTHER" id="PTHR42693:SF53">
    <property type="entry name" value="ENDO-4-O-SULFATASE"/>
    <property type="match status" value="1"/>
</dbReference>
<feature type="compositionally biased region" description="Basic residues" evidence="5">
    <location>
        <begin position="510"/>
        <end position="519"/>
    </location>
</feature>
<dbReference type="InterPro" id="IPR024607">
    <property type="entry name" value="Sulfatase_CS"/>
</dbReference>
<gene>
    <name evidence="8" type="ORF">DXV75_02630</name>
</gene>
<evidence type="ECO:0000256" key="4">
    <source>
        <dbReference type="ARBA" id="ARBA00022837"/>
    </source>
</evidence>
<feature type="chain" id="PRO_5017818040" evidence="6">
    <location>
        <begin position="24"/>
        <end position="519"/>
    </location>
</feature>
<protein>
    <submittedName>
        <fullName evidence="8">N-acetylgalactosamine-6-sulfatase</fullName>
    </submittedName>
</protein>
<feature type="domain" description="Sulfatase N-terminal" evidence="7">
    <location>
        <begin position="46"/>
        <end position="400"/>
    </location>
</feature>
<accession>A0A3D8MFK5</accession>
<dbReference type="InterPro" id="IPR017850">
    <property type="entry name" value="Alkaline_phosphatase_core_sf"/>
</dbReference>